<name>A0A381ZLB6_9ZZZZ</name>
<dbReference type="EMBL" id="UINC01021647">
    <property type="protein sequence ID" value="SVA89642.1"/>
    <property type="molecule type" value="Genomic_DNA"/>
</dbReference>
<organism evidence="1">
    <name type="scientific">marine metagenome</name>
    <dbReference type="NCBI Taxonomy" id="408172"/>
    <lineage>
        <taxon>unclassified sequences</taxon>
        <taxon>metagenomes</taxon>
        <taxon>ecological metagenomes</taxon>
    </lineage>
</organism>
<accession>A0A381ZLB6</accession>
<sequence length="364" mass="41598">MDDSEKNTSERDDEVFKDSFKNARNNIPQRGFATTVYREFPDCAGLKHHNLWHNGRDTGKRLIEYKDRFVATTGKTYEVLPNEKVIELVEEALMENRNWNLTPDKSHSEGKWHVQNGNVVMSKESRYQPTGTSMLARYRFQDSIDPTGDGRELHLGICIGNSIDLSRGFSAIPYHYRSGCMNSMYHVRAAVLHEEGTITWAKNGRVDWNDDDLVIGQDNVSKEIQHLGEAASEIKHRYRNVRHTKRLDKEFVIQQIADSINVVDTLGQRYKELAQLKVSKRTAEVIANSSLPLGVLDKLEGITMSPEKDKDGNKTGRNLAEVTKPKTNWEMYNQVTDLLSHGSLNFNSTLKHMGTLDSIFQVWQ</sequence>
<proteinExistence type="predicted"/>
<gene>
    <name evidence="1" type="ORF">METZ01_LOCUS142496</name>
</gene>
<evidence type="ECO:0008006" key="2">
    <source>
        <dbReference type="Google" id="ProtNLM"/>
    </source>
</evidence>
<reference evidence="1" key="1">
    <citation type="submission" date="2018-05" db="EMBL/GenBank/DDBJ databases">
        <authorList>
            <person name="Lanie J.A."/>
            <person name="Ng W.-L."/>
            <person name="Kazmierczak K.M."/>
            <person name="Andrzejewski T.M."/>
            <person name="Davidsen T.M."/>
            <person name="Wayne K.J."/>
            <person name="Tettelin H."/>
            <person name="Glass J.I."/>
            <person name="Rusch D."/>
            <person name="Podicherti R."/>
            <person name="Tsui H.-C.T."/>
            <person name="Winkler M.E."/>
        </authorList>
    </citation>
    <scope>NUCLEOTIDE SEQUENCE</scope>
</reference>
<protein>
    <recommendedName>
        <fullName evidence="2">DUF932 domain-containing protein</fullName>
    </recommendedName>
</protein>
<dbReference type="AlphaFoldDB" id="A0A381ZLB6"/>
<evidence type="ECO:0000313" key="1">
    <source>
        <dbReference type="EMBL" id="SVA89642.1"/>
    </source>
</evidence>